<dbReference type="GO" id="GO:0001164">
    <property type="term" value="F:RNA polymerase I core promoter sequence-specific DNA binding"/>
    <property type="evidence" value="ECO:0007669"/>
    <property type="project" value="TreeGrafter"/>
</dbReference>
<keyword evidence="4" id="KW-1185">Reference proteome</keyword>
<protein>
    <recommendedName>
        <fullName evidence="2">Extracellular mutant protein 11 C-terminal domain-containing protein</fullName>
    </recommendedName>
</protein>
<dbReference type="EMBL" id="JAVFHQ010000027">
    <property type="protein sequence ID" value="KAK4544037.1"/>
    <property type="molecule type" value="Genomic_DNA"/>
</dbReference>
<dbReference type="GO" id="GO:0070860">
    <property type="term" value="C:RNA polymerase I core factor complex"/>
    <property type="evidence" value="ECO:0007669"/>
    <property type="project" value="TreeGrafter"/>
</dbReference>
<comment type="caution">
    <text evidence="3">The sequence shown here is derived from an EMBL/GenBank/DDBJ whole genome shotgun (WGS) entry which is preliminary data.</text>
</comment>
<dbReference type="PANTHER" id="PTHR28244:SF3">
    <property type="entry name" value="EXTRACELLULAR MUTANT PROTEIN 11 C-TERMINAL DOMAIN-CONTAINING PROTEIN"/>
    <property type="match status" value="1"/>
</dbReference>
<feature type="region of interest" description="Disordered" evidence="1">
    <location>
        <begin position="521"/>
        <end position="557"/>
    </location>
</feature>
<feature type="compositionally biased region" description="Acidic residues" evidence="1">
    <location>
        <begin position="121"/>
        <end position="132"/>
    </location>
</feature>
<gene>
    <name evidence="3" type="ORF">LTR36_004535</name>
</gene>
<evidence type="ECO:0000256" key="1">
    <source>
        <dbReference type="SAM" id="MobiDB-lite"/>
    </source>
</evidence>
<feature type="compositionally biased region" description="Polar residues" evidence="1">
    <location>
        <begin position="538"/>
        <end position="547"/>
    </location>
</feature>
<organism evidence="3 4">
    <name type="scientific">Oleoguttula mirabilis</name>
    <dbReference type="NCBI Taxonomy" id="1507867"/>
    <lineage>
        <taxon>Eukaryota</taxon>
        <taxon>Fungi</taxon>
        <taxon>Dikarya</taxon>
        <taxon>Ascomycota</taxon>
        <taxon>Pezizomycotina</taxon>
        <taxon>Dothideomycetes</taxon>
        <taxon>Dothideomycetidae</taxon>
        <taxon>Mycosphaerellales</taxon>
        <taxon>Teratosphaeriaceae</taxon>
        <taxon>Oleoguttula</taxon>
    </lineage>
</organism>
<dbReference type="PANTHER" id="PTHR28244">
    <property type="entry name" value="RNA POLYMERASE I-SPECIFIC TRANSCRIPTION INITIATION FACTOR RRN11"/>
    <property type="match status" value="1"/>
</dbReference>
<feature type="compositionally biased region" description="Basic and acidic residues" evidence="1">
    <location>
        <begin position="322"/>
        <end position="337"/>
    </location>
</feature>
<feature type="compositionally biased region" description="Polar residues" evidence="1">
    <location>
        <begin position="34"/>
        <end position="46"/>
    </location>
</feature>
<dbReference type="GO" id="GO:0042790">
    <property type="term" value="P:nucleolar large rRNA transcription by RNA polymerase I"/>
    <property type="evidence" value="ECO:0007669"/>
    <property type="project" value="TreeGrafter"/>
</dbReference>
<feature type="compositionally biased region" description="Polar residues" evidence="1">
    <location>
        <begin position="308"/>
        <end position="320"/>
    </location>
</feature>
<dbReference type="InterPro" id="IPR053029">
    <property type="entry name" value="RNA_pol_I-specific_init_factor"/>
</dbReference>
<evidence type="ECO:0000313" key="3">
    <source>
        <dbReference type="EMBL" id="KAK4544037.1"/>
    </source>
</evidence>
<dbReference type="GO" id="GO:0017025">
    <property type="term" value="F:TBP-class protein binding"/>
    <property type="evidence" value="ECO:0007669"/>
    <property type="project" value="TreeGrafter"/>
</dbReference>
<feature type="compositionally biased region" description="Basic and acidic residues" evidence="1">
    <location>
        <begin position="165"/>
        <end position="174"/>
    </location>
</feature>
<feature type="compositionally biased region" description="Polar residues" evidence="1">
    <location>
        <begin position="184"/>
        <end position="194"/>
    </location>
</feature>
<sequence length="557" mass="61226">MASSNMGTFVRKRNANESADGVRGFDDLKLNPPAVSNTRATLSRPHQQPGKENTRRRGVPQQLRRASDEQQAFYDTDASDAGKTSTTMSMKRANAGNDPSRQPVLRAAGGSSGPEGSESADGSDEEDEDDSEGAFPDDPLDDEEIPKIHGRLNQKQEGLLAAKGGNDRRRDRDGLPYMKGDSYPPTTSGRPSVSDQDDRAKAQAAQQNQAVPMAQPQQAGRQSSMRAPLGPQSVQVPAAVHQPLPDTQHGFTGPKQDGHIQTPLPGTGSLEHVAKSGLAFGKPGPAKHHLPARPSEPLRQHILPQPPAAQQSLSTNTGQRGSRPDLKPERTDTREVAYQRPILSPDDAAAPQPRQKKESKSRQVRRASPPVQQQVTKTAPEPEPLSNAALEDQNDLSNRFEHEVEHHEEPKEELDYERSELYAMDYRALKKAKFDVNPNATYFGMLDDQPAITLTEQLASVSRLQPADQAHFMSTLDINQWEEAGDWFLGRFGELFSRFRGARQAKRKAASEFEEEIEARHGAVSKKRKLTENALSEMKTSGAQVLQGTPKKVRKTK</sequence>
<dbReference type="Proteomes" id="UP001324427">
    <property type="component" value="Unassembled WGS sequence"/>
</dbReference>
<evidence type="ECO:0000259" key="2">
    <source>
        <dbReference type="Pfam" id="PF15463"/>
    </source>
</evidence>
<dbReference type="AlphaFoldDB" id="A0AAV9JFY9"/>
<feature type="region of interest" description="Disordered" evidence="1">
    <location>
        <begin position="1"/>
        <end position="388"/>
    </location>
</feature>
<dbReference type="Pfam" id="PF15463">
    <property type="entry name" value="ECM11"/>
    <property type="match status" value="1"/>
</dbReference>
<feature type="domain" description="Extracellular mutant protein 11 C-terminal" evidence="2">
    <location>
        <begin position="415"/>
        <end position="546"/>
    </location>
</feature>
<feature type="compositionally biased region" description="Low complexity" evidence="1">
    <location>
        <begin position="202"/>
        <end position="219"/>
    </location>
</feature>
<evidence type="ECO:0000313" key="4">
    <source>
        <dbReference type="Proteomes" id="UP001324427"/>
    </source>
</evidence>
<dbReference type="InterPro" id="IPR029178">
    <property type="entry name" value="Ecm11_C"/>
</dbReference>
<proteinExistence type="predicted"/>
<accession>A0AAV9JFY9</accession>
<name>A0AAV9JFY9_9PEZI</name>
<reference evidence="3 4" key="1">
    <citation type="submission" date="2021-11" db="EMBL/GenBank/DDBJ databases">
        <title>Black yeast isolated from Biological Soil Crust.</title>
        <authorList>
            <person name="Kurbessoian T."/>
        </authorList>
    </citation>
    <scope>NUCLEOTIDE SEQUENCE [LARGE SCALE GENOMIC DNA]</scope>
    <source>
        <strain evidence="3 4">CCFEE 5522</strain>
    </source>
</reference>